<dbReference type="GO" id="GO:0000302">
    <property type="term" value="P:response to reactive oxygen species"/>
    <property type="evidence" value="ECO:0007669"/>
    <property type="project" value="TreeGrafter"/>
</dbReference>
<proteinExistence type="inferred from homology"/>
<dbReference type="GeneID" id="127751070"/>
<organism evidence="8 9">
    <name type="scientific">Frankliniella occidentalis</name>
    <name type="common">Western flower thrips</name>
    <name type="synonym">Euthrips occidentalis</name>
    <dbReference type="NCBI Taxonomy" id="133901"/>
    <lineage>
        <taxon>Eukaryota</taxon>
        <taxon>Metazoa</taxon>
        <taxon>Ecdysozoa</taxon>
        <taxon>Arthropoda</taxon>
        <taxon>Hexapoda</taxon>
        <taxon>Insecta</taxon>
        <taxon>Pterygota</taxon>
        <taxon>Neoptera</taxon>
        <taxon>Paraneoptera</taxon>
        <taxon>Thysanoptera</taxon>
        <taxon>Terebrantia</taxon>
        <taxon>Thripoidea</taxon>
        <taxon>Thripidae</taxon>
        <taxon>Frankliniella</taxon>
    </lineage>
</organism>
<feature type="signal peptide" evidence="6">
    <location>
        <begin position="1"/>
        <end position="19"/>
    </location>
</feature>
<dbReference type="KEGG" id="foc:127751070"/>
<sequence length="201" mass="22268">MRQLLVLVTSLLASALGLGLRFGECPTKDAVKHFNVSRFLGQWYDVAHNIDALDFFDYKCGKVSLQSVGGNTNIRSSTVNSRTLVETIIDGSARQESSDDGKFNVQWNVRSPILQKEYPPVPALILSTDYENYALVYSCVSFGLLSKESLVVLSRQSNKTNEAVQEKIDEALSTTGIKRKELATTPQNCNETFKVVSELLP</sequence>
<comment type="similarity">
    <text evidence="6">Belongs to the calycin superfamily. Lipocalin family.</text>
</comment>
<evidence type="ECO:0000313" key="9">
    <source>
        <dbReference type="RefSeq" id="XP_052130007.1"/>
    </source>
</evidence>
<evidence type="ECO:0000256" key="5">
    <source>
        <dbReference type="ARBA" id="ARBA00034121"/>
    </source>
</evidence>
<evidence type="ECO:0000313" key="8">
    <source>
        <dbReference type="Proteomes" id="UP000504606"/>
    </source>
</evidence>
<dbReference type="AlphaFoldDB" id="A0A9C6X6E4"/>
<dbReference type="InterPro" id="IPR003057">
    <property type="entry name" value="Invtbrt_color"/>
</dbReference>
<dbReference type="Gene3D" id="2.40.128.20">
    <property type="match status" value="1"/>
</dbReference>
<reference evidence="9" key="2">
    <citation type="submission" date="2025-08" db="UniProtKB">
        <authorList>
            <consortium name="RefSeq"/>
        </authorList>
    </citation>
    <scope>IDENTIFICATION</scope>
    <source>
        <tissue evidence="9">Whole organism</tissue>
    </source>
</reference>
<dbReference type="Pfam" id="PF03973">
    <property type="entry name" value="Triabin"/>
    <property type="match status" value="1"/>
</dbReference>
<dbReference type="PIRSF" id="PIRSF036893">
    <property type="entry name" value="Lipocalin_ApoD"/>
    <property type="match status" value="1"/>
</dbReference>
<reference evidence="9" key="1">
    <citation type="journal article" date="2018" name="Proc. Natl. Acad. Sci. U.S.A.">
        <title>Phylogenomics and the evolution of hemipteroid insects.</title>
        <authorList>
            <person name="Johnson K.P."/>
            <person name="Dietrich C.H."/>
            <person name="Friedrich F."/>
            <person name="Beutel R.G."/>
            <person name="Wipfler B."/>
            <person name="Peters R.S."/>
            <person name="Allen J.M."/>
            <person name="Petersen M."/>
            <person name="Donath A."/>
            <person name="Walden K.K."/>
            <person name="Kozlov A.M."/>
            <person name="Podsiadlowski L."/>
            <person name="Mayer C."/>
            <person name="Meusemann K."/>
            <person name="Vasilikopoulos A."/>
            <person name="Waterhouse R.M."/>
            <person name="Cameron S.L."/>
            <person name="Weirauch C."/>
            <person name="Swanson D.R."/>
            <person name="Percy D.M."/>
            <person name="Hardy N.B."/>
            <person name="Terry I."/>
            <person name="Liu S."/>
            <person name="Zhou X."/>
            <person name="Misof B."/>
            <person name="Robertson H.M."/>
            <person name="Yoshizawa K."/>
        </authorList>
    </citation>
    <scope>NUCLEOTIDE SEQUENCE</scope>
    <source>
        <tissue evidence="9">Whole organism</tissue>
    </source>
</reference>
<dbReference type="PANTHER" id="PTHR10612">
    <property type="entry name" value="APOLIPOPROTEIN D"/>
    <property type="match status" value="1"/>
</dbReference>
<evidence type="ECO:0000256" key="7">
    <source>
        <dbReference type="PIRSR" id="PIRSR036893-51"/>
    </source>
</evidence>
<feature type="chain" id="PRO_5039776484" evidence="6">
    <location>
        <begin position="20"/>
        <end position="201"/>
    </location>
</feature>
<keyword evidence="2" id="KW-0964">Secreted</keyword>
<comment type="subcellular location">
    <subcellularLocation>
        <location evidence="1">Secreted</location>
    </subcellularLocation>
</comment>
<dbReference type="InterPro" id="IPR012674">
    <property type="entry name" value="Calycin"/>
</dbReference>
<evidence type="ECO:0000256" key="1">
    <source>
        <dbReference type="ARBA" id="ARBA00004613"/>
    </source>
</evidence>
<dbReference type="OrthoDB" id="565904at2759"/>
<gene>
    <name evidence="9" type="primary">LOC127751070</name>
</gene>
<evidence type="ECO:0000256" key="4">
    <source>
        <dbReference type="ARBA" id="ARBA00023157"/>
    </source>
</evidence>
<name>A0A9C6X6E4_FRAOC</name>
<evidence type="ECO:0000256" key="6">
    <source>
        <dbReference type="PIRNR" id="PIRNR036893"/>
    </source>
</evidence>
<dbReference type="GO" id="GO:0005576">
    <property type="term" value="C:extracellular region"/>
    <property type="evidence" value="ECO:0007669"/>
    <property type="project" value="UniProtKB-SubCell"/>
</dbReference>
<dbReference type="PRINTS" id="PR01273">
    <property type="entry name" value="INVTBRTCOLOR"/>
</dbReference>
<keyword evidence="4" id="KW-1015">Disulfide bond</keyword>
<keyword evidence="3 6" id="KW-0732">Signal</keyword>
<evidence type="ECO:0000256" key="3">
    <source>
        <dbReference type="ARBA" id="ARBA00022729"/>
    </source>
</evidence>
<feature type="binding site" evidence="7">
    <location>
        <position position="115"/>
    </location>
    <ligand>
        <name>substrate</name>
    </ligand>
</feature>
<dbReference type="SUPFAM" id="SSF50814">
    <property type="entry name" value="Lipocalins"/>
    <property type="match status" value="1"/>
</dbReference>
<protein>
    <submittedName>
        <fullName evidence="9">Apolipoprotein D-like</fullName>
    </submittedName>
</protein>
<accession>A0A9C6X6E4</accession>
<dbReference type="GO" id="GO:0005737">
    <property type="term" value="C:cytoplasm"/>
    <property type="evidence" value="ECO:0007669"/>
    <property type="project" value="TreeGrafter"/>
</dbReference>
<comment type="similarity">
    <text evidence="5">Belongs to the calycin superfamily. Triabin family.</text>
</comment>
<dbReference type="PANTHER" id="PTHR10612:SF34">
    <property type="entry name" value="APOLIPOPROTEIN D"/>
    <property type="match status" value="1"/>
</dbReference>
<dbReference type="RefSeq" id="XP_052130007.1">
    <property type="nucleotide sequence ID" value="XM_052274047.1"/>
</dbReference>
<keyword evidence="8" id="KW-1185">Reference proteome</keyword>
<feature type="non-terminal residue" evidence="9">
    <location>
        <position position="201"/>
    </location>
</feature>
<dbReference type="GO" id="GO:0030682">
    <property type="term" value="P:symbiont-mediated perturbation of host defenses"/>
    <property type="evidence" value="ECO:0007669"/>
    <property type="project" value="InterPro"/>
</dbReference>
<evidence type="ECO:0000256" key="2">
    <source>
        <dbReference type="ARBA" id="ARBA00022525"/>
    </source>
</evidence>
<dbReference type="GO" id="GO:0031409">
    <property type="term" value="F:pigment binding"/>
    <property type="evidence" value="ECO:0007669"/>
    <property type="project" value="InterPro"/>
</dbReference>
<dbReference type="Proteomes" id="UP000504606">
    <property type="component" value="Unplaced"/>
</dbReference>
<dbReference type="InterPro" id="IPR005657">
    <property type="entry name" value="Triabi/Procalin"/>
</dbReference>
<dbReference type="GO" id="GO:0006629">
    <property type="term" value="P:lipid metabolic process"/>
    <property type="evidence" value="ECO:0007669"/>
    <property type="project" value="TreeGrafter"/>
</dbReference>
<dbReference type="InterPro" id="IPR022271">
    <property type="entry name" value="Lipocalin_ApoD"/>
</dbReference>